<organism evidence="2 3">
    <name type="scientific">Streptomyces filamentosus</name>
    <name type="common">Streptomyces roseosporus</name>
    <dbReference type="NCBI Taxonomy" id="67294"/>
    <lineage>
        <taxon>Bacteria</taxon>
        <taxon>Bacillati</taxon>
        <taxon>Actinomycetota</taxon>
        <taxon>Actinomycetes</taxon>
        <taxon>Kitasatosporales</taxon>
        <taxon>Streptomycetaceae</taxon>
        <taxon>Streptomyces</taxon>
    </lineage>
</organism>
<dbReference type="AlphaFoldDB" id="A0A919EGZ0"/>
<evidence type="ECO:0000313" key="2">
    <source>
        <dbReference type="EMBL" id="GHF78089.1"/>
    </source>
</evidence>
<accession>A0A919EGZ0</accession>
<protein>
    <recommendedName>
        <fullName evidence="1">Transposase IS4 N-terminal domain-containing protein</fullName>
    </recommendedName>
</protein>
<evidence type="ECO:0000259" key="1">
    <source>
        <dbReference type="Pfam" id="PF13006"/>
    </source>
</evidence>
<dbReference type="Proteomes" id="UP000632849">
    <property type="component" value="Unassembled WGS sequence"/>
</dbReference>
<dbReference type="Pfam" id="PF13006">
    <property type="entry name" value="Nterm_IS4"/>
    <property type="match status" value="1"/>
</dbReference>
<sequence>MFTAELVDGVMAKHDRIERRHRLLSARRVVCFVLALCLCQDGTEGADESMGE</sequence>
<keyword evidence="3" id="KW-1185">Reference proteome</keyword>
<reference evidence="2" key="2">
    <citation type="submission" date="2020-09" db="EMBL/GenBank/DDBJ databases">
        <authorList>
            <person name="Sun Q."/>
            <person name="Ohkuma M."/>
        </authorList>
    </citation>
    <scope>NUCLEOTIDE SEQUENCE</scope>
    <source>
        <strain evidence="2">JCM 4122</strain>
    </source>
</reference>
<gene>
    <name evidence="2" type="ORF">GCM10017667_01820</name>
</gene>
<feature type="domain" description="Transposase IS4 N-terminal" evidence="1">
    <location>
        <begin position="2"/>
        <end position="41"/>
    </location>
</feature>
<name>A0A919EGZ0_STRFL</name>
<dbReference type="EMBL" id="BNBE01000001">
    <property type="protein sequence ID" value="GHF78089.1"/>
    <property type="molecule type" value="Genomic_DNA"/>
</dbReference>
<evidence type="ECO:0000313" key="3">
    <source>
        <dbReference type="Proteomes" id="UP000632849"/>
    </source>
</evidence>
<reference evidence="2" key="1">
    <citation type="journal article" date="2014" name="Int. J. Syst. Evol. Microbiol.">
        <title>Complete genome sequence of Corynebacterium casei LMG S-19264T (=DSM 44701T), isolated from a smear-ripened cheese.</title>
        <authorList>
            <consortium name="US DOE Joint Genome Institute (JGI-PGF)"/>
            <person name="Walter F."/>
            <person name="Albersmeier A."/>
            <person name="Kalinowski J."/>
            <person name="Ruckert C."/>
        </authorList>
    </citation>
    <scope>NUCLEOTIDE SEQUENCE</scope>
    <source>
        <strain evidence="2">JCM 4122</strain>
    </source>
</reference>
<proteinExistence type="predicted"/>
<dbReference type="InterPro" id="IPR024473">
    <property type="entry name" value="Transposases_IS4_N"/>
</dbReference>
<comment type="caution">
    <text evidence="2">The sequence shown here is derived from an EMBL/GenBank/DDBJ whole genome shotgun (WGS) entry which is preliminary data.</text>
</comment>